<comment type="caution">
    <text evidence="3">The sequence shown here is derived from an EMBL/GenBank/DDBJ whole genome shotgun (WGS) entry which is preliminary data.</text>
</comment>
<protein>
    <recommendedName>
        <fullName evidence="2">Putative plant transposon protein domain-containing protein</fullName>
    </recommendedName>
</protein>
<dbReference type="Pfam" id="PF20167">
    <property type="entry name" value="Transposase_32"/>
    <property type="match status" value="1"/>
</dbReference>
<dbReference type="Proteomes" id="UP000828251">
    <property type="component" value="Unassembled WGS sequence"/>
</dbReference>
<feature type="region of interest" description="Disordered" evidence="1">
    <location>
        <begin position="173"/>
        <end position="227"/>
    </location>
</feature>
<evidence type="ECO:0000259" key="2">
    <source>
        <dbReference type="Pfam" id="PF20167"/>
    </source>
</evidence>
<evidence type="ECO:0000256" key="1">
    <source>
        <dbReference type="SAM" id="MobiDB-lite"/>
    </source>
</evidence>
<evidence type="ECO:0000313" key="4">
    <source>
        <dbReference type="Proteomes" id="UP000828251"/>
    </source>
</evidence>
<gene>
    <name evidence="3" type="ORF">J1N35_034114</name>
</gene>
<organism evidence="3 4">
    <name type="scientific">Gossypium stocksii</name>
    <dbReference type="NCBI Taxonomy" id="47602"/>
    <lineage>
        <taxon>Eukaryota</taxon>
        <taxon>Viridiplantae</taxon>
        <taxon>Streptophyta</taxon>
        <taxon>Embryophyta</taxon>
        <taxon>Tracheophyta</taxon>
        <taxon>Spermatophyta</taxon>
        <taxon>Magnoliopsida</taxon>
        <taxon>eudicotyledons</taxon>
        <taxon>Gunneridae</taxon>
        <taxon>Pentapetalae</taxon>
        <taxon>rosids</taxon>
        <taxon>malvids</taxon>
        <taxon>Malvales</taxon>
        <taxon>Malvaceae</taxon>
        <taxon>Malvoideae</taxon>
        <taxon>Gossypium</taxon>
    </lineage>
</organism>
<sequence>MAHIRQVDKTLNWALFCKKRPSMDEELVCEFYANLTSSKLMEVQVHEIKVPITSNTINEFFELLDFENDEYSSLMSNIETDNLQEILAKLTIPGSKWTVSKPLMWEKIILREMWNCAIRCSGPTYFPFTITILCLKAKILANIKKTGYSPGTITDWDLYQIAGDSILQQRVKESEELKKEEDPTEIESLQSAEIPDKVEPMEPEAELDVTTPMFRTQSPRPDLRDEL</sequence>
<evidence type="ECO:0000313" key="3">
    <source>
        <dbReference type="EMBL" id="KAH1056049.1"/>
    </source>
</evidence>
<keyword evidence="4" id="KW-1185">Reference proteome</keyword>
<accession>A0A9D3ZPR6</accession>
<dbReference type="InterPro" id="IPR046796">
    <property type="entry name" value="Transposase_32_dom"/>
</dbReference>
<feature type="domain" description="Putative plant transposon protein" evidence="2">
    <location>
        <begin position="11"/>
        <end position="100"/>
    </location>
</feature>
<name>A0A9D3ZPR6_9ROSI</name>
<reference evidence="3 4" key="1">
    <citation type="journal article" date="2021" name="Plant Biotechnol. J.">
        <title>Multi-omics assisted identification of the key and species-specific regulatory components of drought-tolerant mechanisms in Gossypium stocksii.</title>
        <authorList>
            <person name="Yu D."/>
            <person name="Ke L."/>
            <person name="Zhang D."/>
            <person name="Wu Y."/>
            <person name="Sun Y."/>
            <person name="Mei J."/>
            <person name="Sun J."/>
            <person name="Sun Y."/>
        </authorList>
    </citation>
    <scope>NUCLEOTIDE SEQUENCE [LARGE SCALE GENOMIC DNA]</scope>
    <source>
        <strain evidence="4">cv. E1</strain>
        <tissue evidence="3">Leaf</tissue>
    </source>
</reference>
<dbReference type="AlphaFoldDB" id="A0A9D3ZPR6"/>
<dbReference type="EMBL" id="JAIQCV010000010">
    <property type="protein sequence ID" value="KAH1056049.1"/>
    <property type="molecule type" value="Genomic_DNA"/>
</dbReference>
<proteinExistence type="predicted"/>